<dbReference type="PRINTS" id="PR01034">
    <property type="entry name" value="RIBOSOMALS12"/>
</dbReference>
<evidence type="ECO:0000256" key="5">
    <source>
        <dbReference type="SAM" id="MobiDB-lite"/>
    </source>
</evidence>
<dbReference type="CDD" id="cd03368">
    <property type="entry name" value="Ribosomal_S12"/>
    <property type="match status" value="1"/>
</dbReference>
<dbReference type="GO" id="GO:0003735">
    <property type="term" value="F:structural constituent of ribosome"/>
    <property type="evidence" value="ECO:0007669"/>
    <property type="project" value="InterPro"/>
</dbReference>
<organism evidence="6 7">
    <name type="scientific">Plectus sambesii</name>
    <dbReference type="NCBI Taxonomy" id="2011161"/>
    <lineage>
        <taxon>Eukaryota</taxon>
        <taxon>Metazoa</taxon>
        <taxon>Ecdysozoa</taxon>
        <taxon>Nematoda</taxon>
        <taxon>Chromadorea</taxon>
        <taxon>Plectida</taxon>
        <taxon>Plectina</taxon>
        <taxon>Plectoidea</taxon>
        <taxon>Plectidae</taxon>
        <taxon>Plectus</taxon>
    </lineage>
</organism>
<evidence type="ECO:0000256" key="4">
    <source>
        <dbReference type="ARBA" id="ARBA00035248"/>
    </source>
</evidence>
<evidence type="ECO:0000256" key="2">
    <source>
        <dbReference type="ARBA" id="ARBA00022980"/>
    </source>
</evidence>
<protein>
    <recommendedName>
        <fullName evidence="4">Small ribosomal subunit protein uS12m</fullName>
    </recommendedName>
</protein>
<sequence>MFLKGCLATGRLLSSFASRIGTVSSSWQPMLSAETAATASSSFGWRSLHTSVTWWKNSLLQQMHERGGPPPRRSRSKMKSPISGSNVMRGVVVKTVIRHPKKPNSGNRKCVLVKLTNGREICSYIPGVGHNLQEHSQVLVMGGRRRDLIGVRTKIVRGQLDCAPHKACNPASKK</sequence>
<dbReference type="PANTHER" id="PTHR11652">
    <property type="entry name" value="30S RIBOSOMAL PROTEIN S12 FAMILY MEMBER"/>
    <property type="match status" value="1"/>
</dbReference>
<dbReference type="GO" id="GO:0015935">
    <property type="term" value="C:small ribosomal subunit"/>
    <property type="evidence" value="ECO:0007669"/>
    <property type="project" value="InterPro"/>
</dbReference>
<accession>A0A914WIL5</accession>
<dbReference type="Pfam" id="PF00164">
    <property type="entry name" value="Ribosom_S12_S23"/>
    <property type="match status" value="1"/>
</dbReference>
<name>A0A914WIL5_9BILA</name>
<dbReference type="Proteomes" id="UP000887566">
    <property type="component" value="Unplaced"/>
</dbReference>
<keyword evidence="3" id="KW-0687">Ribonucleoprotein</keyword>
<feature type="region of interest" description="Disordered" evidence="5">
    <location>
        <begin position="63"/>
        <end position="83"/>
    </location>
</feature>
<evidence type="ECO:0000313" key="7">
    <source>
        <dbReference type="WBParaSite" id="PSAMB.scaffold4127size15610.g23508.t1"/>
    </source>
</evidence>
<dbReference type="WBParaSite" id="PSAMB.scaffold4127size15610.g23508.t1">
    <property type="protein sequence ID" value="PSAMB.scaffold4127size15610.g23508.t1"/>
    <property type="gene ID" value="PSAMB.scaffold4127size15610.g23508"/>
</dbReference>
<evidence type="ECO:0000313" key="6">
    <source>
        <dbReference type="Proteomes" id="UP000887566"/>
    </source>
</evidence>
<dbReference type="InterPro" id="IPR005679">
    <property type="entry name" value="Ribosomal_uS12_bac"/>
</dbReference>
<dbReference type="GO" id="GO:0006412">
    <property type="term" value="P:translation"/>
    <property type="evidence" value="ECO:0007669"/>
    <property type="project" value="InterPro"/>
</dbReference>
<keyword evidence="2" id="KW-0689">Ribosomal protein</keyword>
<dbReference type="Gene3D" id="2.40.50.140">
    <property type="entry name" value="Nucleic acid-binding proteins"/>
    <property type="match status" value="1"/>
</dbReference>
<dbReference type="InterPro" id="IPR012340">
    <property type="entry name" value="NA-bd_OB-fold"/>
</dbReference>
<evidence type="ECO:0000256" key="1">
    <source>
        <dbReference type="ARBA" id="ARBA00005657"/>
    </source>
</evidence>
<dbReference type="SUPFAM" id="SSF50249">
    <property type="entry name" value="Nucleic acid-binding proteins"/>
    <property type="match status" value="1"/>
</dbReference>
<proteinExistence type="inferred from homology"/>
<comment type="similarity">
    <text evidence="1">Belongs to the universal ribosomal protein uS12 family.</text>
</comment>
<evidence type="ECO:0000256" key="3">
    <source>
        <dbReference type="ARBA" id="ARBA00023274"/>
    </source>
</evidence>
<dbReference type="AlphaFoldDB" id="A0A914WIL5"/>
<keyword evidence="6" id="KW-1185">Reference proteome</keyword>
<reference evidence="7" key="1">
    <citation type="submission" date="2022-11" db="UniProtKB">
        <authorList>
            <consortium name="WormBaseParasite"/>
        </authorList>
    </citation>
    <scope>IDENTIFICATION</scope>
</reference>
<dbReference type="InterPro" id="IPR006032">
    <property type="entry name" value="Ribosomal_uS12"/>
</dbReference>